<gene>
    <name evidence="1" type="ORF">TDIB3V08_LOCUS12583</name>
</gene>
<name>A0A7R8VX57_TIMDO</name>
<organism evidence="1">
    <name type="scientific">Timema douglasi</name>
    <name type="common">Walking stick</name>
    <dbReference type="NCBI Taxonomy" id="61478"/>
    <lineage>
        <taxon>Eukaryota</taxon>
        <taxon>Metazoa</taxon>
        <taxon>Ecdysozoa</taxon>
        <taxon>Arthropoda</taxon>
        <taxon>Hexapoda</taxon>
        <taxon>Insecta</taxon>
        <taxon>Pterygota</taxon>
        <taxon>Neoptera</taxon>
        <taxon>Polyneoptera</taxon>
        <taxon>Phasmatodea</taxon>
        <taxon>Timematodea</taxon>
        <taxon>Timematoidea</taxon>
        <taxon>Timematidae</taxon>
        <taxon>Timema</taxon>
    </lineage>
</organism>
<accession>A0A7R8VX57</accession>
<reference evidence="1" key="1">
    <citation type="submission" date="2020-11" db="EMBL/GenBank/DDBJ databases">
        <authorList>
            <person name="Tran Van P."/>
        </authorList>
    </citation>
    <scope>NUCLEOTIDE SEQUENCE</scope>
</reference>
<proteinExistence type="predicted"/>
<evidence type="ECO:0000313" key="1">
    <source>
        <dbReference type="EMBL" id="CAD7206434.1"/>
    </source>
</evidence>
<dbReference type="AlphaFoldDB" id="A0A7R8VX57"/>
<protein>
    <submittedName>
        <fullName evidence="1">Uncharacterized protein</fullName>
    </submittedName>
</protein>
<sequence>MVINKGALLTPLSARTLGCQSPYIMFFMNIFLQRKRRPPPVYKRTRGQLNRMVSIGVFNLMAV</sequence>
<dbReference type="EMBL" id="OA581884">
    <property type="protein sequence ID" value="CAD7206434.1"/>
    <property type="molecule type" value="Genomic_DNA"/>
</dbReference>